<organism evidence="11">
    <name type="scientific">Caldithrix abyssi</name>
    <dbReference type="NCBI Taxonomy" id="187145"/>
    <lineage>
        <taxon>Bacteria</taxon>
        <taxon>Pseudomonadati</taxon>
        <taxon>Calditrichota</taxon>
        <taxon>Calditrichia</taxon>
        <taxon>Calditrichales</taxon>
        <taxon>Calditrichaceae</taxon>
        <taxon>Caldithrix</taxon>
    </lineage>
</organism>
<evidence type="ECO:0000259" key="9">
    <source>
        <dbReference type="Pfam" id="PF04613"/>
    </source>
</evidence>
<accession>A0A7V5RQ98</accession>
<feature type="coiled-coil region" evidence="8">
    <location>
        <begin position="321"/>
        <end position="348"/>
    </location>
</feature>
<dbReference type="EC" id="2.3.1.191" evidence="7"/>
<dbReference type="PANTHER" id="PTHR43378:SF2">
    <property type="entry name" value="UDP-3-O-ACYLGLUCOSAMINE N-ACYLTRANSFERASE 1, MITOCHONDRIAL-RELATED"/>
    <property type="match status" value="1"/>
</dbReference>
<evidence type="ECO:0000256" key="1">
    <source>
        <dbReference type="ARBA" id="ARBA00022516"/>
    </source>
</evidence>
<comment type="pathway">
    <text evidence="7">Bacterial outer membrane biogenesis; LPS lipid A biosynthesis.</text>
</comment>
<keyword evidence="3 7" id="KW-0808">Transferase</keyword>
<evidence type="ECO:0000259" key="10">
    <source>
        <dbReference type="Pfam" id="PF25087"/>
    </source>
</evidence>
<feature type="domain" description="Mannose-1-phosphate guanyltransferase C-terminal" evidence="10">
    <location>
        <begin position="100"/>
        <end position="180"/>
    </location>
</feature>
<evidence type="ECO:0000256" key="2">
    <source>
        <dbReference type="ARBA" id="ARBA00022556"/>
    </source>
</evidence>
<dbReference type="Proteomes" id="UP000885771">
    <property type="component" value="Unassembled WGS sequence"/>
</dbReference>
<protein>
    <recommendedName>
        <fullName evidence="7">UDP-3-O-acylglucosamine N-acyltransferase</fullName>
        <ecNumber evidence="7">2.3.1.191</ecNumber>
    </recommendedName>
</protein>
<dbReference type="HAMAP" id="MF_00523">
    <property type="entry name" value="LpxD"/>
    <property type="match status" value="1"/>
</dbReference>
<evidence type="ECO:0000256" key="4">
    <source>
        <dbReference type="ARBA" id="ARBA00022737"/>
    </source>
</evidence>
<keyword evidence="4 7" id="KW-0677">Repeat</keyword>
<comment type="subunit">
    <text evidence="7">Homotrimer.</text>
</comment>
<evidence type="ECO:0000313" key="11">
    <source>
        <dbReference type="EMBL" id="HHM02492.1"/>
    </source>
</evidence>
<comment type="catalytic activity">
    <reaction evidence="7">
        <text>a UDP-3-O-[(3R)-3-hydroxyacyl]-alpha-D-glucosamine + a (3R)-hydroxyacyl-[ACP] = a UDP-2-N,3-O-bis[(3R)-3-hydroxyacyl]-alpha-D-glucosamine + holo-[ACP] + H(+)</text>
        <dbReference type="Rhea" id="RHEA:53836"/>
        <dbReference type="Rhea" id="RHEA-COMP:9685"/>
        <dbReference type="Rhea" id="RHEA-COMP:9945"/>
        <dbReference type="ChEBI" id="CHEBI:15378"/>
        <dbReference type="ChEBI" id="CHEBI:64479"/>
        <dbReference type="ChEBI" id="CHEBI:78827"/>
        <dbReference type="ChEBI" id="CHEBI:137740"/>
        <dbReference type="ChEBI" id="CHEBI:137748"/>
        <dbReference type="EC" id="2.3.1.191"/>
    </reaction>
</comment>
<gene>
    <name evidence="7 11" type="primary">lpxD</name>
    <name evidence="11" type="ORF">ENJ15_05710</name>
</gene>
<sequence length="348" mass="37296">MRMTLSEIAQLINGELHGAGDIAISGPAKIEEAGADEISFISSKKYVHYLSTTKAAALIVDRDYEDLKIPHIRVKDAYVGFLFVLKAFAPAKTHSFTGISEKAYIATSARIGDECSIAPFVYVGENCRIGNRCVLHPGVVLADNVSLGDDTILYSNVSIRENCQIGKRVIIHNGSVVGSDGFGFAPRDGKYIKIPQLGNVLIEDDVEIGANVTIDRATMGSTIIEEGVKLDNLVQVAHNCVVGAHTVMAAQSGIAGSTSVGRHVTVAGQVGIIGHITVGDNTVIGAKSGVTKPIKANEVVLGMPAVPMMQKKRIDISLRHLPETLKKINSLENEIIELREKIEKLHGR</sequence>
<reference evidence="11" key="1">
    <citation type="journal article" date="2020" name="mSystems">
        <title>Genome- and Community-Level Interaction Insights into Carbon Utilization and Element Cycling Functions of Hydrothermarchaeota in Hydrothermal Sediment.</title>
        <authorList>
            <person name="Zhou Z."/>
            <person name="Liu Y."/>
            <person name="Xu W."/>
            <person name="Pan J."/>
            <person name="Luo Z.H."/>
            <person name="Li M."/>
        </authorList>
    </citation>
    <scope>NUCLEOTIDE SEQUENCE [LARGE SCALE GENOMIC DNA]</scope>
    <source>
        <strain evidence="11">HyVt-460</strain>
    </source>
</reference>
<dbReference type="Gene3D" id="3.40.1390.10">
    <property type="entry name" value="MurE/MurF, N-terminal domain"/>
    <property type="match status" value="1"/>
</dbReference>
<dbReference type="GO" id="GO:0103118">
    <property type="term" value="F:UDP-3-O-[(3R)-3-hydroxyacyl]-glucosamine N-acyltransferase activity"/>
    <property type="evidence" value="ECO:0007669"/>
    <property type="project" value="UniProtKB-EC"/>
</dbReference>
<dbReference type="UniPathway" id="UPA00973"/>
<dbReference type="InterPro" id="IPR007691">
    <property type="entry name" value="LpxD"/>
</dbReference>
<dbReference type="InterPro" id="IPR020573">
    <property type="entry name" value="UDP_GlcNAc_AcTrfase_non-rep"/>
</dbReference>
<comment type="caution">
    <text evidence="11">The sequence shown here is derived from an EMBL/GenBank/DDBJ whole genome shotgun (WGS) entry which is preliminary data.</text>
</comment>
<dbReference type="SUPFAM" id="SSF51161">
    <property type="entry name" value="Trimeric LpxA-like enzymes"/>
    <property type="match status" value="1"/>
</dbReference>
<dbReference type="InterPro" id="IPR056729">
    <property type="entry name" value="GMPPB_C"/>
</dbReference>
<name>A0A7V5RQ98_CALAY</name>
<keyword evidence="1 7" id="KW-0444">Lipid biosynthesis</keyword>
<evidence type="ECO:0000256" key="8">
    <source>
        <dbReference type="SAM" id="Coils"/>
    </source>
</evidence>
<evidence type="ECO:0000256" key="5">
    <source>
        <dbReference type="ARBA" id="ARBA00023098"/>
    </source>
</evidence>
<dbReference type="NCBIfam" id="NF002060">
    <property type="entry name" value="PRK00892.1"/>
    <property type="match status" value="1"/>
</dbReference>
<comment type="function">
    <text evidence="7">Catalyzes the N-acylation of UDP-3-O-acylglucosamine using 3-hydroxyacyl-ACP as the acyl donor. Is involved in the biosynthesis of lipid A, a phosphorylated glycolipid that anchors the lipopolysaccharide to the outer membrane of the cell.</text>
</comment>
<dbReference type="GO" id="GO:0016020">
    <property type="term" value="C:membrane"/>
    <property type="evidence" value="ECO:0007669"/>
    <property type="project" value="GOC"/>
</dbReference>
<dbReference type="CDD" id="cd03352">
    <property type="entry name" value="LbH_LpxD"/>
    <property type="match status" value="1"/>
</dbReference>
<feature type="domain" description="UDP-3-O-[3-hydroxymyristoyl] glucosamine N-acyltransferase non-repeat region" evidence="9">
    <location>
        <begin position="21"/>
        <end position="86"/>
    </location>
</feature>
<keyword evidence="6 7" id="KW-0012">Acyltransferase</keyword>
<comment type="similarity">
    <text evidence="7">Belongs to the transferase hexapeptide repeat family. LpxD subfamily.</text>
</comment>
<dbReference type="PANTHER" id="PTHR43378">
    <property type="entry name" value="UDP-3-O-ACYLGLUCOSAMINE N-ACYLTRANSFERASE"/>
    <property type="match status" value="1"/>
</dbReference>
<dbReference type="AlphaFoldDB" id="A0A7V5RQ98"/>
<dbReference type="Pfam" id="PF04613">
    <property type="entry name" value="LpxD"/>
    <property type="match status" value="1"/>
</dbReference>
<evidence type="ECO:0000256" key="7">
    <source>
        <dbReference type="HAMAP-Rule" id="MF_00523"/>
    </source>
</evidence>
<dbReference type="GO" id="GO:0016410">
    <property type="term" value="F:N-acyltransferase activity"/>
    <property type="evidence" value="ECO:0007669"/>
    <property type="project" value="InterPro"/>
</dbReference>
<dbReference type="Pfam" id="PF14602">
    <property type="entry name" value="Hexapep_2"/>
    <property type="match status" value="1"/>
</dbReference>
<keyword evidence="5 7" id="KW-0443">Lipid metabolism</keyword>
<dbReference type="Gene3D" id="2.160.10.10">
    <property type="entry name" value="Hexapeptide repeat proteins"/>
    <property type="match status" value="1"/>
</dbReference>
<dbReference type="InterPro" id="IPR018357">
    <property type="entry name" value="Hexapep_transf_CS"/>
</dbReference>
<keyword evidence="2 7" id="KW-0441">Lipid A biosynthesis</keyword>
<evidence type="ECO:0000256" key="3">
    <source>
        <dbReference type="ARBA" id="ARBA00022679"/>
    </source>
</evidence>
<dbReference type="InterPro" id="IPR011004">
    <property type="entry name" value="Trimer_LpxA-like_sf"/>
</dbReference>
<dbReference type="Pfam" id="PF00132">
    <property type="entry name" value="Hexapep"/>
    <property type="match status" value="1"/>
</dbReference>
<keyword evidence="8" id="KW-0175">Coiled coil</keyword>
<dbReference type="PROSITE" id="PS00101">
    <property type="entry name" value="HEXAPEP_TRANSFERASES"/>
    <property type="match status" value="1"/>
</dbReference>
<dbReference type="EMBL" id="DRLI01000217">
    <property type="protein sequence ID" value="HHM02492.1"/>
    <property type="molecule type" value="Genomic_DNA"/>
</dbReference>
<dbReference type="Pfam" id="PF25087">
    <property type="entry name" value="GMPPB_C"/>
    <property type="match status" value="1"/>
</dbReference>
<proteinExistence type="inferred from homology"/>
<dbReference type="NCBIfam" id="TIGR01853">
    <property type="entry name" value="lipid_A_lpxD"/>
    <property type="match status" value="1"/>
</dbReference>
<dbReference type="InterPro" id="IPR001451">
    <property type="entry name" value="Hexapep"/>
</dbReference>
<dbReference type="GO" id="GO:0009245">
    <property type="term" value="P:lipid A biosynthetic process"/>
    <property type="evidence" value="ECO:0007669"/>
    <property type="project" value="UniProtKB-UniRule"/>
</dbReference>
<feature type="active site" description="Proton acceptor" evidence="7">
    <location>
        <position position="238"/>
    </location>
</feature>
<evidence type="ECO:0000256" key="6">
    <source>
        <dbReference type="ARBA" id="ARBA00023315"/>
    </source>
</evidence>